<accession>A0A8T1VN09</accession>
<evidence type="ECO:0000256" key="1">
    <source>
        <dbReference type="SAM" id="MobiDB-lite"/>
    </source>
</evidence>
<feature type="compositionally biased region" description="Basic and acidic residues" evidence="1">
    <location>
        <begin position="20"/>
        <end position="47"/>
    </location>
</feature>
<feature type="compositionally biased region" description="Basic and acidic residues" evidence="1">
    <location>
        <begin position="72"/>
        <end position="108"/>
    </location>
</feature>
<dbReference type="EMBL" id="JAGDFM010000277">
    <property type="protein sequence ID" value="KAG7380774.1"/>
    <property type="molecule type" value="Genomic_DNA"/>
</dbReference>
<feature type="region of interest" description="Disordered" evidence="1">
    <location>
        <begin position="1"/>
        <end position="116"/>
    </location>
</feature>
<organism evidence="2 3">
    <name type="scientific">Phytophthora pseudosyringae</name>
    <dbReference type="NCBI Taxonomy" id="221518"/>
    <lineage>
        <taxon>Eukaryota</taxon>
        <taxon>Sar</taxon>
        <taxon>Stramenopiles</taxon>
        <taxon>Oomycota</taxon>
        <taxon>Peronosporomycetes</taxon>
        <taxon>Peronosporales</taxon>
        <taxon>Peronosporaceae</taxon>
        <taxon>Phytophthora</taxon>
    </lineage>
</organism>
<reference evidence="2" key="1">
    <citation type="submission" date="2021-02" db="EMBL/GenBank/DDBJ databases">
        <authorList>
            <person name="Palmer J.M."/>
        </authorList>
    </citation>
    <scope>NUCLEOTIDE SEQUENCE</scope>
    <source>
        <strain evidence="2">SCRP734</strain>
    </source>
</reference>
<gene>
    <name evidence="2" type="ORF">PHYPSEUDO_006775</name>
</gene>
<name>A0A8T1VN09_9STRA</name>
<proteinExistence type="predicted"/>
<sequence length="157" mass="17479">MTRSPEEEARSVTDTQMDGTLRRLEEEIEAKDSQEERLGSRSEDEKVVSPSEANPLSCDQDPDTGMSPDATDLCHDSIQDHHVGDDRPDQERKERPDQERIGPDRECIGLEDSSGDGSIFYPEGCDLLAEYVEGELVVLPELSANTTDEVTIEDIQV</sequence>
<evidence type="ECO:0000313" key="3">
    <source>
        <dbReference type="Proteomes" id="UP000694044"/>
    </source>
</evidence>
<comment type="caution">
    <text evidence="2">The sequence shown here is derived from an EMBL/GenBank/DDBJ whole genome shotgun (WGS) entry which is preliminary data.</text>
</comment>
<evidence type="ECO:0000313" key="2">
    <source>
        <dbReference type="EMBL" id="KAG7380774.1"/>
    </source>
</evidence>
<keyword evidence="3" id="KW-1185">Reference proteome</keyword>
<dbReference type="AlphaFoldDB" id="A0A8T1VN09"/>
<protein>
    <recommendedName>
        <fullName evidence="4">Reverse transcriptase</fullName>
    </recommendedName>
</protein>
<evidence type="ECO:0008006" key="4">
    <source>
        <dbReference type="Google" id="ProtNLM"/>
    </source>
</evidence>
<dbReference type="Proteomes" id="UP000694044">
    <property type="component" value="Unassembled WGS sequence"/>
</dbReference>
<feature type="compositionally biased region" description="Basic and acidic residues" evidence="1">
    <location>
        <begin position="1"/>
        <end position="11"/>
    </location>
</feature>